<accession>A0A7K1L359</accession>
<dbReference type="PANTHER" id="PTHR23523">
    <property type="match status" value="1"/>
</dbReference>
<feature type="transmembrane region" description="Helical" evidence="2">
    <location>
        <begin position="323"/>
        <end position="343"/>
    </location>
</feature>
<feature type="transmembrane region" description="Helical" evidence="2">
    <location>
        <begin position="185"/>
        <end position="205"/>
    </location>
</feature>
<comment type="caution">
    <text evidence="3">The sequence shown here is derived from an EMBL/GenBank/DDBJ whole genome shotgun (WGS) entry which is preliminary data.</text>
</comment>
<evidence type="ECO:0000313" key="3">
    <source>
        <dbReference type="EMBL" id="MUN38868.1"/>
    </source>
</evidence>
<feature type="transmembrane region" description="Helical" evidence="2">
    <location>
        <begin position="232"/>
        <end position="256"/>
    </location>
</feature>
<dbReference type="Pfam" id="PF07690">
    <property type="entry name" value="MFS_1"/>
    <property type="match status" value="1"/>
</dbReference>
<protein>
    <submittedName>
        <fullName evidence="3">MFS transporter</fullName>
    </submittedName>
</protein>
<sequence>MTTNRPPLEAAGDPSGAEAAGEARARGAPGRPALVLVAVVLVAVNLRVAVTSLGAVLDEARGDLGMSTLAASTAATLPVVCFGGIALVTPRLIRRVGATAGLGLALGLLLVGLLVRVAGGEATLLTGTFVACAGIAAGNVLLPVIVKIEFPGRIGEVTGAYSAAMSGGAAIGAAATVPLGDVLGGWRGGLAAWAALAAATLLLWLPRVRRTPPPARAGAGAAGMAGMARSPVAWAVTLLFATQSVLAFVVMAWLPTVYTDAGYAPGEAGTLLAVALLVGVPVYFAVPILAARLRRQGALGAGMTAAQIVGLAGLLLYPGSVPWLWAVLIGIGGGVFPLTLALFSMRTRTATDTAALSAMAQSVGYLLAALGPFTVGVLRDATGSWTTPISMLIAICVVQTALSFGAGRPRLIDTSGPG</sequence>
<reference evidence="3 4" key="1">
    <citation type="submission" date="2019-11" db="EMBL/GenBank/DDBJ databases">
        <authorList>
            <person name="Cao P."/>
        </authorList>
    </citation>
    <scope>NUCLEOTIDE SEQUENCE [LARGE SCALE GENOMIC DNA]</scope>
    <source>
        <strain evidence="3 4">NEAU-AAG5</strain>
    </source>
</reference>
<feature type="transmembrane region" description="Helical" evidence="2">
    <location>
        <begin position="33"/>
        <end position="57"/>
    </location>
</feature>
<keyword evidence="2" id="KW-0472">Membrane</keyword>
<dbReference type="AlphaFoldDB" id="A0A7K1L359"/>
<feature type="region of interest" description="Disordered" evidence="1">
    <location>
        <begin position="1"/>
        <end position="23"/>
    </location>
</feature>
<name>A0A7K1L359_9ACTN</name>
<feature type="transmembrane region" description="Helical" evidence="2">
    <location>
        <begin position="355"/>
        <end position="373"/>
    </location>
</feature>
<feature type="transmembrane region" description="Helical" evidence="2">
    <location>
        <begin position="268"/>
        <end position="286"/>
    </location>
</feature>
<dbReference type="PANTHER" id="PTHR23523:SF2">
    <property type="entry name" value="2-NITROIMIDAZOLE TRANSPORTER"/>
    <property type="match status" value="1"/>
</dbReference>
<dbReference type="InterPro" id="IPR011701">
    <property type="entry name" value="MFS"/>
</dbReference>
<feature type="transmembrane region" description="Helical" evidence="2">
    <location>
        <begin position="96"/>
        <end position="118"/>
    </location>
</feature>
<organism evidence="3 4">
    <name type="scientific">Actinomadura litoris</name>
    <dbReference type="NCBI Taxonomy" id="2678616"/>
    <lineage>
        <taxon>Bacteria</taxon>
        <taxon>Bacillati</taxon>
        <taxon>Actinomycetota</taxon>
        <taxon>Actinomycetes</taxon>
        <taxon>Streptosporangiales</taxon>
        <taxon>Thermomonosporaceae</taxon>
        <taxon>Actinomadura</taxon>
    </lineage>
</organism>
<dbReference type="Proteomes" id="UP000432015">
    <property type="component" value="Unassembled WGS sequence"/>
</dbReference>
<dbReference type="RefSeq" id="WP_156217979.1">
    <property type="nucleotide sequence ID" value="NZ_WOFH01000006.1"/>
</dbReference>
<feature type="transmembrane region" description="Helical" evidence="2">
    <location>
        <begin position="69"/>
        <end position="89"/>
    </location>
</feature>
<feature type="transmembrane region" description="Helical" evidence="2">
    <location>
        <begin position="124"/>
        <end position="146"/>
    </location>
</feature>
<dbReference type="SUPFAM" id="SSF103473">
    <property type="entry name" value="MFS general substrate transporter"/>
    <property type="match status" value="1"/>
</dbReference>
<keyword evidence="2" id="KW-1133">Transmembrane helix</keyword>
<dbReference type="InterPro" id="IPR036259">
    <property type="entry name" value="MFS_trans_sf"/>
</dbReference>
<evidence type="ECO:0000313" key="4">
    <source>
        <dbReference type="Proteomes" id="UP000432015"/>
    </source>
</evidence>
<dbReference type="EMBL" id="WOFH01000006">
    <property type="protein sequence ID" value="MUN38868.1"/>
    <property type="molecule type" value="Genomic_DNA"/>
</dbReference>
<proteinExistence type="predicted"/>
<gene>
    <name evidence="3" type="ORF">GNZ18_19980</name>
</gene>
<dbReference type="InterPro" id="IPR052524">
    <property type="entry name" value="MFS_Cyanate_Porter"/>
</dbReference>
<feature type="transmembrane region" description="Helical" evidence="2">
    <location>
        <begin position="158"/>
        <end position="179"/>
    </location>
</feature>
<dbReference type="GO" id="GO:0022857">
    <property type="term" value="F:transmembrane transporter activity"/>
    <property type="evidence" value="ECO:0007669"/>
    <property type="project" value="InterPro"/>
</dbReference>
<dbReference type="Gene3D" id="1.20.1250.20">
    <property type="entry name" value="MFS general substrate transporter like domains"/>
    <property type="match status" value="1"/>
</dbReference>
<feature type="transmembrane region" description="Helical" evidence="2">
    <location>
        <begin position="298"/>
        <end position="317"/>
    </location>
</feature>
<feature type="transmembrane region" description="Helical" evidence="2">
    <location>
        <begin position="385"/>
        <end position="406"/>
    </location>
</feature>
<keyword evidence="2" id="KW-0812">Transmembrane</keyword>
<evidence type="ECO:0000256" key="1">
    <source>
        <dbReference type="SAM" id="MobiDB-lite"/>
    </source>
</evidence>
<keyword evidence="4" id="KW-1185">Reference proteome</keyword>
<evidence type="ECO:0000256" key="2">
    <source>
        <dbReference type="SAM" id="Phobius"/>
    </source>
</evidence>